<protein>
    <recommendedName>
        <fullName evidence="2">Protein kinase domain-containing protein</fullName>
    </recommendedName>
</protein>
<dbReference type="GO" id="GO:0005524">
    <property type="term" value="F:ATP binding"/>
    <property type="evidence" value="ECO:0007669"/>
    <property type="project" value="InterPro"/>
</dbReference>
<accession>A0A8S1NUI6</accession>
<organism evidence="3 4">
    <name type="scientific">Paramecium primaurelia</name>
    <dbReference type="NCBI Taxonomy" id="5886"/>
    <lineage>
        <taxon>Eukaryota</taxon>
        <taxon>Sar</taxon>
        <taxon>Alveolata</taxon>
        <taxon>Ciliophora</taxon>
        <taxon>Intramacronucleata</taxon>
        <taxon>Oligohymenophorea</taxon>
        <taxon>Peniculida</taxon>
        <taxon>Parameciidae</taxon>
        <taxon>Paramecium</taxon>
    </lineage>
</organism>
<dbReference type="EMBL" id="CAJJDM010000102">
    <property type="protein sequence ID" value="CAD8095862.1"/>
    <property type="molecule type" value="Genomic_DNA"/>
</dbReference>
<name>A0A8S1NUI6_PARPR</name>
<evidence type="ECO:0000256" key="1">
    <source>
        <dbReference type="SAM" id="MobiDB-lite"/>
    </source>
</evidence>
<dbReference type="InterPro" id="IPR000719">
    <property type="entry name" value="Prot_kinase_dom"/>
</dbReference>
<feature type="region of interest" description="Disordered" evidence="1">
    <location>
        <begin position="646"/>
        <end position="676"/>
    </location>
</feature>
<gene>
    <name evidence="3" type="ORF">PPRIM_AZ9-3.1.T0990189</name>
</gene>
<dbReference type="SMART" id="SM00220">
    <property type="entry name" value="S_TKc"/>
    <property type="match status" value="1"/>
</dbReference>
<reference evidence="3" key="1">
    <citation type="submission" date="2021-01" db="EMBL/GenBank/DDBJ databases">
        <authorList>
            <consortium name="Genoscope - CEA"/>
            <person name="William W."/>
        </authorList>
    </citation>
    <scope>NUCLEOTIDE SEQUENCE</scope>
</reference>
<evidence type="ECO:0000313" key="3">
    <source>
        <dbReference type="EMBL" id="CAD8095862.1"/>
    </source>
</evidence>
<evidence type="ECO:0000313" key="4">
    <source>
        <dbReference type="Proteomes" id="UP000688137"/>
    </source>
</evidence>
<dbReference type="PROSITE" id="PS50011">
    <property type="entry name" value="PROTEIN_KINASE_DOM"/>
    <property type="match status" value="1"/>
</dbReference>
<keyword evidence="4" id="KW-1185">Reference proteome</keyword>
<evidence type="ECO:0000259" key="2">
    <source>
        <dbReference type="PROSITE" id="PS50011"/>
    </source>
</evidence>
<comment type="caution">
    <text evidence="3">The sequence shown here is derived from an EMBL/GenBank/DDBJ whole genome shotgun (WGS) entry which is preliminary data.</text>
</comment>
<dbReference type="GO" id="GO:0004672">
    <property type="term" value="F:protein kinase activity"/>
    <property type="evidence" value="ECO:0007669"/>
    <property type="project" value="InterPro"/>
</dbReference>
<feature type="compositionally biased region" description="Low complexity" evidence="1">
    <location>
        <begin position="651"/>
        <end position="676"/>
    </location>
</feature>
<dbReference type="AlphaFoldDB" id="A0A8S1NUI6"/>
<dbReference type="Proteomes" id="UP000688137">
    <property type="component" value="Unassembled WGS sequence"/>
</dbReference>
<proteinExistence type="predicted"/>
<sequence length="690" mass="82120">MGQSSSQNLQQSRMQVPKINELQFWRQVNDVRYGEIKVYKLNDGHAVAVKDHILQDEEQWLKFKQSAEMNMTQRDKNLFLIQMIDLQHVTEKELCTQMTQAHSVYEYFDEYLDRVITEQSATKQHFEEIEIAAMIHCTLMALQQLTKQQKSHGDIRPITISVTSFPKKSPHRQNEPLPVYKLTDIQELTDMNAFRRCVAKQHAQYNLSPEQLTFLKQRVLRPTYDLDKSDVFCIGLTALQMATLNSIYDIYDNSNYLIITDKLDTYIREMKTIYSEQLCSIVCQLLQLAPENRPNSYSANDLLIGFRYQLEDYFRQSTIKEYLPNYSIEFKQINNKQINRIEENQIAKSKLVDTSDIYEQMEILEQRAKVALQRSQDAQVRYQRTPGKRIKSTQWEPTNSYQMYNNLTPITQKELQLQLSEYKQEIQSNKQSTYSYNNNAPQYLKKEINTFQNHQGQEEYEYNQQEIDEKPNQSVVEQIELASSNQKIYSQRPINNNTASFSHQQLFESINTEQPKPYNQTYNYQQQYSQQSIKQQEQQQQYQYQQQQQQQQQSQYQQQQQSQYQQQSNYQQPRQSQILRDQQITKQLTGQFDIKQSVSNDNYYLQQSQIPRSPEPQNIYPKMEYQHQSQNEYQQQRINRQITESFDSQLSSHSKQQIQEQQQSISRQQRPNISRQLTGSIVETRKSIKQ</sequence>
<dbReference type="OMA" id="INELQFW"/>
<feature type="domain" description="Protein kinase" evidence="2">
    <location>
        <begin position="22"/>
        <end position="314"/>
    </location>
</feature>